<dbReference type="InterPro" id="IPR015943">
    <property type="entry name" value="WD40/YVTN_repeat-like_dom_sf"/>
</dbReference>
<evidence type="ECO:0000256" key="1">
    <source>
        <dbReference type="ARBA" id="ARBA00022574"/>
    </source>
</evidence>
<evidence type="ECO:0000313" key="6">
    <source>
        <dbReference type="Proteomes" id="UP000307440"/>
    </source>
</evidence>
<keyword evidence="2" id="KW-0677">Repeat</keyword>
<dbReference type="PANTHER" id="PTHR19854:SF1">
    <property type="entry name" value="GUANINE NUCLEOTIDE-BINDING PROTEIN SUBUNIT BETA-LIKE PROTEIN 1"/>
    <property type="match status" value="1"/>
</dbReference>
<evidence type="ECO:0000313" key="5">
    <source>
        <dbReference type="EMBL" id="TFK27190.1"/>
    </source>
</evidence>
<accession>A0A5C3L341</accession>
<keyword evidence="1" id="KW-0853">WD repeat</keyword>
<dbReference type="SUPFAM" id="SSF50978">
    <property type="entry name" value="WD40 repeat-like"/>
    <property type="match status" value="1"/>
</dbReference>
<dbReference type="Gene3D" id="2.130.10.10">
    <property type="entry name" value="YVTN repeat-like/Quinoprotein amine dehydrogenase"/>
    <property type="match status" value="2"/>
</dbReference>
<evidence type="ECO:0000256" key="3">
    <source>
        <dbReference type="ARBA" id="ARBA00037931"/>
    </source>
</evidence>
<dbReference type="STRING" id="230819.A0A5C3L341"/>
<organism evidence="5 6">
    <name type="scientific">Coprinopsis marcescibilis</name>
    <name type="common">Agaric fungus</name>
    <name type="synonym">Psathyrella marcescibilis</name>
    <dbReference type="NCBI Taxonomy" id="230819"/>
    <lineage>
        <taxon>Eukaryota</taxon>
        <taxon>Fungi</taxon>
        <taxon>Dikarya</taxon>
        <taxon>Basidiomycota</taxon>
        <taxon>Agaricomycotina</taxon>
        <taxon>Agaricomycetes</taxon>
        <taxon>Agaricomycetidae</taxon>
        <taxon>Agaricales</taxon>
        <taxon>Agaricineae</taxon>
        <taxon>Psathyrellaceae</taxon>
        <taxon>Coprinopsis</taxon>
    </lineage>
</organism>
<dbReference type="InterPro" id="IPR036322">
    <property type="entry name" value="WD40_repeat_dom_sf"/>
</dbReference>
<dbReference type="AlphaFoldDB" id="A0A5C3L341"/>
<protein>
    <recommendedName>
        <fullName evidence="4">ASTRA-associated protein 1</fullName>
    </recommendedName>
</protein>
<dbReference type="PANTHER" id="PTHR19854">
    <property type="entry name" value="TRANSDUCIN BETA-LIKE 3"/>
    <property type="match status" value="1"/>
</dbReference>
<evidence type="ECO:0000256" key="4">
    <source>
        <dbReference type="ARBA" id="ARBA00040563"/>
    </source>
</evidence>
<gene>
    <name evidence="5" type="ORF">FA15DRAFT_754489</name>
</gene>
<dbReference type="Proteomes" id="UP000307440">
    <property type="component" value="Unassembled WGS sequence"/>
</dbReference>
<dbReference type="InterPro" id="IPR001680">
    <property type="entry name" value="WD40_rpt"/>
</dbReference>
<proteinExistence type="inferred from homology"/>
<dbReference type="OrthoDB" id="7668193at2759"/>
<dbReference type="EMBL" id="ML210167">
    <property type="protein sequence ID" value="TFK27190.1"/>
    <property type="molecule type" value="Genomic_DNA"/>
</dbReference>
<keyword evidence="6" id="KW-1185">Reference proteome</keyword>
<sequence>MSRPPPPAPVHLLRGHTAAITALSISDDNERVYSGDASGNVIISSTRTLRAISSWNPHTDSILGVEEFGSNIVTDHKLHVWTRIEDLPSEQRVGGSATMSAVSTPTLSYSMDVNALNYCRLSLLALPDISEETATSSGSQRELIALPNLVDSSTADIWLLPQCDRLHAAIGKDSDKPIFTNGKPSTGIIMSLHLYSNSETASVNSPTSLRLLCAYENGSVALRKYTRDYQLKSVEGKGWDIIWTHKAHVETIMAMTVSKTNTFALTVSVDHLIGRYELTEDKSPVHSTHRTKHAGNACIALRDDGKVCAVGGWDGSIRLFSTKSFKSLGALKYHKASCQALTFAHYDPANDTDKGASIDKEEDEDDLDEIDEAERSLWLLAGGKDNRLSIWSLITFDS</sequence>
<name>A0A5C3L341_COPMA</name>
<comment type="similarity">
    <text evidence="3">Belongs to the WD repeat ASA1 family.</text>
</comment>
<dbReference type="SMART" id="SM00320">
    <property type="entry name" value="WD40"/>
    <property type="match status" value="4"/>
</dbReference>
<dbReference type="Pfam" id="PF00400">
    <property type="entry name" value="WD40"/>
    <property type="match status" value="2"/>
</dbReference>
<reference evidence="5 6" key="1">
    <citation type="journal article" date="2019" name="Nat. Ecol. Evol.">
        <title>Megaphylogeny resolves global patterns of mushroom evolution.</title>
        <authorList>
            <person name="Varga T."/>
            <person name="Krizsan K."/>
            <person name="Foldi C."/>
            <person name="Dima B."/>
            <person name="Sanchez-Garcia M."/>
            <person name="Sanchez-Ramirez S."/>
            <person name="Szollosi G.J."/>
            <person name="Szarkandi J.G."/>
            <person name="Papp V."/>
            <person name="Albert L."/>
            <person name="Andreopoulos W."/>
            <person name="Angelini C."/>
            <person name="Antonin V."/>
            <person name="Barry K.W."/>
            <person name="Bougher N.L."/>
            <person name="Buchanan P."/>
            <person name="Buyck B."/>
            <person name="Bense V."/>
            <person name="Catcheside P."/>
            <person name="Chovatia M."/>
            <person name="Cooper J."/>
            <person name="Damon W."/>
            <person name="Desjardin D."/>
            <person name="Finy P."/>
            <person name="Geml J."/>
            <person name="Haridas S."/>
            <person name="Hughes K."/>
            <person name="Justo A."/>
            <person name="Karasinski D."/>
            <person name="Kautmanova I."/>
            <person name="Kiss B."/>
            <person name="Kocsube S."/>
            <person name="Kotiranta H."/>
            <person name="LaButti K.M."/>
            <person name="Lechner B.E."/>
            <person name="Liimatainen K."/>
            <person name="Lipzen A."/>
            <person name="Lukacs Z."/>
            <person name="Mihaltcheva S."/>
            <person name="Morgado L.N."/>
            <person name="Niskanen T."/>
            <person name="Noordeloos M.E."/>
            <person name="Ohm R.A."/>
            <person name="Ortiz-Santana B."/>
            <person name="Ovrebo C."/>
            <person name="Racz N."/>
            <person name="Riley R."/>
            <person name="Savchenko A."/>
            <person name="Shiryaev A."/>
            <person name="Soop K."/>
            <person name="Spirin V."/>
            <person name="Szebenyi C."/>
            <person name="Tomsovsky M."/>
            <person name="Tulloss R.E."/>
            <person name="Uehling J."/>
            <person name="Grigoriev I.V."/>
            <person name="Vagvolgyi C."/>
            <person name="Papp T."/>
            <person name="Martin F.M."/>
            <person name="Miettinen O."/>
            <person name="Hibbett D.S."/>
            <person name="Nagy L.G."/>
        </authorList>
    </citation>
    <scope>NUCLEOTIDE SEQUENCE [LARGE SCALE GENOMIC DNA]</scope>
    <source>
        <strain evidence="5 6">CBS 121175</strain>
    </source>
</reference>
<evidence type="ECO:0000256" key="2">
    <source>
        <dbReference type="ARBA" id="ARBA00022737"/>
    </source>
</evidence>